<feature type="domain" description="Formiminotransferase N-terminal subdomain" evidence="9">
    <location>
        <begin position="7"/>
        <end position="184"/>
    </location>
</feature>
<dbReference type="GO" id="GO:0019557">
    <property type="term" value="P:L-histidine catabolic process to glutamate and formate"/>
    <property type="evidence" value="ECO:0007669"/>
    <property type="project" value="UniProtKB-UniPathway"/>
</dbReference>
<dbReference type="UniPathway" id="UPA00379">
    <property type="reaction ID" value="UER00555"/>
</dbReference>
<evidence type="ECO:0000259" key="8">
    <source>
        <dbReference type="SMART" id="SM01221"/>
    </source>
</evidence>
<dbReference type="InterPro" id="IPR013802">
    <property type="entry name" value="Formiminotransferase_C"/>
</dbReference>
<dbReference type="SUPFAM" id="SSF55116">
    <property type="entry name" value="Formiminotransferase domain of formiminotransferase-cyclodeaminase"/>
    <property type="match status" value="2"/>
</dbReference>
<evidence type="ECO:0000259" key="9">
    <source>
        <dbReference type="SMART" id="SM01222"/>
    </source>
</evidence>
<evidence type="ECO:0000256" key="7">
    <source>
        <dbReference type="ARBA" id="ARBA00022954"/>
    </source>
</evidence>
<evidence type="ECO:0000256" key="6">
    <source>
        <dbReference type="ARBA" id="ARBA00022808"/>
    </source>
</evidence>
<evidence type="ECO:0000313" key="10">
    <source>
        <dbReference type="EMBL" id="KKN42983.1"/>
    </source>
</evidence>
<dbReference type="Pfam" id="PF02971">
    <property type="entry name" value="FTCD"/>
    <property type="match status" value="1"/>
</dbReference>
<dbReference type="Pfam" id="PF07837">
    <property type="entry name" value="FTCD_N"/>
    <property type="match status" value="1"/>
</dbReference>
<organism evidence="10">
    <name type="scientific">marine sediment metagenome</name>
    <dbReference type="NCBI Taxonomy" id="412755"/>
    <lineage>
        <taxon>unclassified sequences</taxon>
        <taxon>metagenomes</taxon>
        <taxon>ecological metagenomes</taxon>
    </lineage>
</organism>
<dbReference type="SMART" id="SM01221">
    <property type="entry name" value="FTCD"/>
    <property type="match status" value="1"/>
</dbReference>
<dbReference type="GO" id="GO:0005542">
    <property type="term" value="F:folic acid binding"/>
    <property type="evidence" value="ECO:0007669"/>
    <property type="project" value="UniProtKB-KW"/>
</dbReference>
<dbReference type="InterPro" id="IPR051623">
    <property type="entry name" value="FTCD"/>
</dbReference>
<evidence type="ECO:0000256" key="2">
    <source>
        <dbReference type="ARBA" id="ARBA00005082"/>
    </source>
</evidence>
<dbReference type="SMART" id="SM01222">
    <property type="entry name" value="FTCD_N"/>
    <property type="match status" value="1"/>
</dbReference>
<evidence type="ECO:0000256" key="3">
    <source>
        <dbReference type="ARBA" id="ARBA00012252"/>
    </source>
</evidence>
<keyword evidence="7" id="KW-0290">Folate-binding</keyword>
<dbReference type="EMBL" id="LAZR01001543">
    <property type="protein sequence ID" value="KKN42983.1"/>
    <property type="molecule type" value="Genomic_DNA"/>
</dbReference>
<sequence length="305" mass="34267">MEENKKKIVESIPNFSEGTDGDKVEIIANEIRKMPNTRIVDIEHDSDYNRAVITFVGTPEAVLNANIEAAKKAIEIIDMNFHKGQHPRIGAVDVVPFVPAQNVSMDECIELSLKFAETMAMEGIPIYLYEESARMLERRNIDNIRKGEYEKLKDLIRIDPKRKPDFGPSEFHPTAGAIITGARNPLISFNINLGTKDVRIAKKVAKAIHLHSGGLVNIKAMGTMLASRDCVQVGISNLNFKKTPLYRQIELVKIEAARYGVAVVGTELVGVLPLQAVLNSLDYYLQLEKPEKLEEKHLLEHYFDF</sequence>
<name>A0A0F9TNK4_9ZZZZ</name>
<dbReference type="PANTHER" id="PTHR12234:SF8">
    <property type="entry name" value="FORMIMINOTRANSFERASE-CYCLODEAMINASE"/>
    <property type="match status" value="1"/>
</dbReference>
<dbReference type="GO" id="GO:0019556">
    <property type="term" value="P:L-histidine catabolic process to glutamate and formamide"/>
    <property type="evidence" value="ECO:0007669"/>
    <property type="project" value="UniProtKB-UniPathway"/>
</dbReference>
<dbReference type="EC" id="2.1.2.5" evidence="3"/>
<gene>
    <name evidence="10" type="ORF">LCGC14_0707680</name>
</gene>
<dbReference type="Gene3D" id="3.30.70.670">
    <property type="entry name" value="Formiminotransferase, C-terminal subdomain"/>
    <property type="match status" value="1"/>
</dbReference>
<keyword evidence="4" id="KW-0963">Cytoplasm</keyword>
<comment type="subcellular location">
    <subcellularLocation>
        <location evidence="1">Cytoplasm</location>
    </subcellularLocation>
</comment>
<evidence type="ECO:0000256" key="5">
    <source>
        <dbReference type="ARBA" id="ARBA00022679"/>
    </source>
</evidence>
<dbReference type="InterPro" id="IPR022384">
    <property type="entry name" value="FormiminoTrfase_cat_dom_sf"/>
</dbReference>
<evidence type="ECO:0000256" key="4">
    <source>
        <dbReference type="ARBA" id="ARBA00022490"/>
    </source>
</evidence>
<accession>A0A0F9TNK4</accession>
<keyword evidence="5" id="KW-0808">Transferase</keyword>
<comment type="caution">
    <text evidence="10">The sequence shown here is derived from an EMBL/GenBank/DDBJ whole genome shotgun (WGS) entry which is preliminary data.</text>
</comment>
<protein>
    <recommendedName>
        <fullName evidence="3">glutamate formimidoyltransferase</fullName>
        <ecNumber evidence="3">2.1.2.5</ecNumber>
    </recommendedName>
</protein>
<comment type="pathway">
    <text evidence="2">Amino-acid degradation; L-histidine degradation into L-glutamate; L-glutamate from N-formimidoyl-L-glutamate (transferase route): step 1/1.</text>
</comment>
<dbReference type="NCBIfam" id="TIGR02024">
    <property type="entry name" value="FtcD"/>
    <property type="match status" value="1"/>
</dbReference>
<dbReference type="GO" id="GO:0030409">
    <property type="term" value="F:glutamate formimidoyltransferase activity"/>
    <property type="evidence" value="ECO:0007669"/>
    <property type="project" value="UniProtKB-EC"/>
</dbReference>
<proteinExistence type="predicted"/>
<dbReference type="Gene3D" id="3.30.990.10">
    <property type="entry name" value="Formiminotransferase, N-terminal subdomain"/>
    <property type="match status" value="1"/>
</dbReference>
<reference evidence="10" key="1">
    <citation type="journal article" date="2015" name="Nature">
        <title>Complex archaea that bridge the gap between prokaryotes and eukaryotes.</title>
        <authorList>
            <person name="Spang A."/>
            <person name="Saw J.H."/>
            <person name="Jorgensen S.L."/>
            <person name="Zaremba-Niedzwiedzka K."/>
            <person name="Martijn J."/>
            <person name="Lind A.E."/>
            <person name="van Eijk R."/>
            <person name="Schleper C."/>
            <person name="Guy L."/>
            <person name="Ettema T.J."/>
        </authorList>
    </citation>
    <scope>NUCLEOTIDE SEQUENCE</scope>
</reference>
<dbReference type="InterPro" id="IPR004227">
    <property type="entry name" value="Formiminotransferase_cat"/>
</dbReference>
<dbReference type="InterPro" id="IPR037070">
    <property type="entry name" value="Formiminotransferase_C_sf"/>
</dbReference>
<dbReference type="InterPro" id="IPR012886">
    <property type="entry name" value="Formiminotransferase_N"/>
</dbReference>
<dbReference type="GO" id="GO:0005737">
    <property type="term" value="C:cytoplasm"/>
    <property type="evidence" value="ECO:0007669"/>
    <property type="project" value="UniProtKB-SubCell"/>
</dbReference>
<dbReference type="PANTHER" id="PTHR12234">
    <property type="entry name" value="FORMIMINOTRANSFERASE-CYCLODEAMINASE"/>
    <property type="match status" value="1"/>
</dbReference>
<feature type="domain" description="Formiminotransferase C-terminal subdomain" evidence="8">
    <location>
        <begin position="185"/>
        <end position="297"/>
    </location>
</feature>
<keyword evidence="6" id="KW-0369">Histidine metabolism</keyword>
<evidence type="ECO:0000256" key="1">
    <source>
        <dbReference type="ARBA" id="ARBA00004496"/>
    </source>
</evidence>
<dbReference type="AlphaFoldDB" id="A0A0F9TNK4"/>
<dbReference type="InterPro" id="IPR037064">
    <property type="entry name" value="Formiminotransferase_N_sf"/>
</dbReference>